<reference evidence="1" key="1">
    <citation type="submission" date="2016-06" db="EMBL/GenBank/DDBJ databases">
        <authorList>
            <person name="Van Tyne D."/>
        </authorList>
    </citation>
    <scope>NUCLEOTIDE SEQUENCE</scope>
    <source>
        <strain evidence="1">JM9A</strain>
    </source>
</reference>
<reference evidence="1" key="2">
    <citation type="submission" date="2024-02" db="EMBL/GenBank/DDBJ databases">
        <title>The Genome Sequence of Enterococcus diestrammenae JM9A.</title>
        <authorList>
            <person name="Earl A."/>
            <person name="Manson A."/>
            <person name="Gilmore M."/>
            <person name="Sanders J."/>
            <person name="Shea T."/>
            <person name="Howe W."/>
            <person name="Livny J."/>
            <person name="Cuomo C."/>
            <person name="Neafsey D."/>
            <person name="Birren B."/>
        </authorList>
    </citation>
    <scope>NUCLEOTIDE SEQUENCE</scope>
    <source>
        <strain evidence="1">JM9A</strain>
    </source>
</reference>
<comment type="caution">
    <text evidence="1">The sequence shown here is derived from an EMBL/GenBank/DDBJ whole genome shotgun (WGS) entry which is preliminary data.</text>
</comment>
<dbReference type="EMBL" id="MAEI02000001">
    <property type="protein sequence ID" value="MEO1782530.1"/>
    <property type="molecule type" value="Genomic_DNA"/>
</dbReference>
<evidence type="ECO:0000313" key="1">
    <source>
        <dbReference type="EMBL" id="MEO1782530.1"/>
    </source>
</evidence>
<accession>A0ABV0F3M1</accession>
<evidence type="ECO:0000313" key="2">
    <source>
        <dbReference type="Proteomes" id="UP001429357"/>
    </source>
</evidence>
<sequence>MTKFADKRYYLAMFVSRNKDNQGVVGFRQRSRTFLTSKNTGELELDFLEFCNRGVHGENCRFYISVNERDHSVIYKGLQHYLIDNPGLDLTKMENRVASLAMKENAHLTKRFMFDYDGSKKYIDLFIDDVTESMGADNVIFMITETPNGFAVITEHGFDTRELLKKWGDCVSLKRDGMQFVKMKKKLEVLLDD</sequence>
<proteinExistence type="predicted"/>
<dbReference type="Proteomes" id="UP001429357">
    <property type="component" value="Unassembled WGS sequence"/>
</dbReference>
<dbReference type="RefSeq" id="WP_161870038.1">
    <property type="nucleotide sequence ID" value="NZ_MAEI02000001.1"/>
</dbReference>
<protein>
    <submittedName>
        <fullName evidence="1">Uncharacterized protein</fullName>
    </submittedName>
</protein>
<gene>
    <name evidence="1" type="ORF">BAU18_002142</name>
</gene>
<keyword evidence="2" id="KW-1185">Reference proteome</keyword>
<name>A0ABV0F3M1_9ENTE</name>
<organism evidence="1 2">
    <name type="scientific">Enterococcus diestrammenae</name>
    <dbReference type="NCBI Taxonomy" id="1155073"/>
    <lineage>
        <taxon>Bacteria</taxon>
        <taxon>Bacillati</taxon>
        <taxon>Bacillota</taxon>
        <taxon>Bacilli</taxon>
        <taxon>Lactobacillales</taxon>
        <taxon>Enterococcaceae</taxon>
        <taxon>Enterococcus</taxon>
    </lineage>
</organism>